<dbReference type="GeneID" id="6082831"/>
<dbReference type="HOGENOM" id="CLU_3143336_0_0_1"/>
<proteinExistence type="predicted"/>
<evidence type="ECO:0000313" key="1">
    <source>
        <dbReference type="EMBL" id="EDR02251.1"/>
    </source>
</evidence>
<accession>B0DTC5</accession>
<protein>
    <submittedName>
        <fullName evidence="1">Predicted protein</fullName>
    </submittedName>
</protein>
<dbReference type="InParanoid" id="B0DTC5"/>
<organism evidence="2">
    <name type="scientific">Laccaria bicolor (strain S238N-H82 / ATCC MYA-4686)</name>
    <name type="common">Bicoloured deceiver</name>
    <name type="synonym">Laccaria laccata var. bicolor</name>
    <dbReference type="NCBI Taxonomy" id="486041"/>
    <lineage>
        <taxon>Eukaryota</taxon>
        <taxon>Fungi</taxon>
        <taxon>Dikarya</taxon>
        <taxon>Basidiomycota</taxon>
        <taxon>Agaricomycotina</taxon>
        <taxon>Agaricomycetes</taxon>
        <taxon>Agaricomycetidae</taxon>
        <taxon>Agaricales</taxon>
        <taxon>Agaricineae</taxon>
        <taxon>Hydnangiaceae</taxon>
        <taxon>Laccaria</taxon>
    </lineage>
</organism>
<name>B0DTC5_LACBS</name>
<reference evidence="1 2" key="1">
    <citation type="journal article" date="2008" name="Nature">
        <title>The genome of Laccaria bicolor provides insights into mycorrhizal symbiosis.</title>
        <authorList>
            <person name="Martin F."/>
            <person name="Aerts A."/>
            <person name="Ahren D."/>
            <person name="Brun A."/>
            <person name="Danchin E.G.J."/>
            <person name="Duchaussoy F."/>
            <person name="Gibon J."/>
            <person name="Kohler A."/>
            <person name="Lindquist E."/>
            <person name="Pereda V."/>
            <person name="Salamov A."/>
            <person name="Shapiro H.J."/>
            <person name="Wuyts J."/>
            <person name="Blaudez D."/>
            <person name="Buee M."/>
            <person name="Brokstein P."/>
            <person name="Canbaeck B."/>
            <person name="Cohen D."/>
            <person name="Courty P.E."/>
            <person name="Coutinho P.M."/>
            <person name="Delaruelle C."/>
            <person name="Detter J.C."/>
            <person name="Deveau A."/>
            <person name="DiFazio S."/>
            <person name="Duplessis S."/>
            <person name="Fraissinet-Tachet L."/>
            <person name="Lucic E."/>
            <person name="Frey-Klett P."/>
            <person name="Fourrey C."/>
            <person name="Feussner I."/>
            <person name="Gay G."/>
            <person name="Grimwood J."/>
            <person name="Hoegger P.J."/>
            <person name="Jain P."/>
            <person name="Kilaru S."/>
            <person name="Labbe J."/>
            <person name="Lin Y.C."/>
            <person name="Legue V."/>
            <person name="Le Tacon F."/>
            <person name="Marmeisse R."/>
            <person name="Melayah D."/>
            <person name="Montanini B."/>
            <person name="Muratet M."/>
            <person name="Nehls U."/>
            <person name="Niculita-Hirzel H."/>
            <person name="Oudot-Le Secq M.P."/>
            <person name="Peter M."/>
            <person name="Quesneville H."/>
            <person name="Rajashekar B."/>
            <person name="Reich M."/>
            <person name="Rouhier N."/>
            <person name="Schmutz J."/>
            <person name="Yin T."/>
            <person name="Chalot M."/>
            <person name="Henrissat B."/>
            <person name="Kuees U."/>
            <person name="Lucas S."/>
            <person name="Van de Peer Y."/>
            <person name="Podila G.K."/>
            <person name="Polle A."/>
            <person name="Pukkila P.J."/>
            <person name="Richardson P.M."/>
            <person name="Rouze P."/>
            <person name="Sanders I.R."/>
            <person name="Stajich J.E."/>
            <person name="Tunlid A."/>
            <person name="Tuskan G."/>
            <person name="Grigoriev I.V."/>
        </authorList>
    </citation>
    <scope>NUCLEOTIDE SEQUENCE [LARGE SCALE GENOMIC DNA]</scope>
    <source>
        <strain evidence="2">S238N-H82 / ATCC MYA-4686</strain>
    </source>
</reference>
<dbReference type="OrthoDB" id="3247967at2759"/>
<dbReference type="KEGG" id="lbc:LACBIDRAFT_309919"/>
<dbReference type="EMBL" id="DS547132">
    <property type="protein sequence ID" value="EDR02251.1"/>
    <property type="molecule type" value="Genomic_DNA"/>
</dbReference>
<dbReference type="AlphaFoldDB" id="B0DTC5"/>
<evidence type="ECO:0000313" key="2">
    <source>
        <dbReference type="Proteomes" id="UP000001194"/>
    </source>
</evidence>
<keyword evidence="2" id="KW-1185">Reference proteome</keyword>
<gene>
    <name evidence="1" type="ORF">LACBIDRAFT_309919</name>
</gene>
<dbReference type="Proteomes" id="UP000001194">
    <property type="component" value="Unassembled WGS sequence"/>
</dbReference>
<sequence length="49" mass="5527">MDRYLQTLLKWVSASSRSGANPWRIVNQIRSKHRIAAAAGLYTARARKG</sequence>
<dbReference type="RefSeq" id="XP_001887196.1">
    <property type="nucleotide sequence ID" value="XM_001887161.1"/>
</dbReference>